<dbReference type="InterPro" id="IPR043168">
    <property type="entry name" value="DegV_C"/>
</dbReference>
<dbReference type="Gene3D" id="2.20.28.50">
    <property type="entry name" value="degv family protein"/>
    <property type="match status" value="1"/>
</dbReference>
<dbReference type="OrthoDB" id="2138472at2"/>
<dbReference type="PANTHER" id="PTHR33434:SF2">
    <property type="entry name" value="FATTY ACID-BINDING PROTEIN TM_1468"/>
    <property type="match status" value="1"/>
</dbReference>
<accession>A0A419SZD6</accession>
<dbReference type="Proteomes" id="UP000284177">
    <property type="component" value="Unassembled WGS sequence"/>
</dbReference>
<keyword evidence="1" id="KW-0446">Lipid-binding</keyword>
<dbReference type="PANTHER" id="PTHR33434">
    <property type="entry name" value="DEGV DOMAIN-CONTAINING PROTEIN DR_1986-RELATED"/>
    <property type="match status" value="1"/>
</dbReference>
<dbReference type="PROSITE" id="PS51482">
    <property type="entry name" value="DEGV"/>
    <property type="match status" value="1"/>
</dbReference>
<dbReference type="RefSeq" id="WP_120170173.1">
    <property type="nucleotide sequence ID" value="NZ_MCIB01000034.1"/>
</dbReference>
<evidence type="ECO:0000313" key="2">
    <source>
        <dbReference type="EMBL" id="RKD30630.1"/>
    </source>
</evidence>
<dbReference type="Gene3D" id="3.30.1180.10">
    <property type="match status" value="1"/>
</dbReference>
<dbReference type="InterPro" id="IPR050270">
    <property type="entry name" value="DegV_domain_contain"/>
</dbReference>
<dbReference type="InterPro" id="IPR003797">
    <property type="entry name" value="DegV"/>
</dbReference>
<evidence type="ECO:0000256" key="1">
    <source>
        <dbReference type="ARBA" id="ARBA00023121"/>
    </source>
</evidence>
<dbReference type="AlphaFoldDB" id="A0A419SZD6"/>
<organism evidence="2 3">
    <name type="scientific">Thermohalobacter berrensis</name>
    <dbReference type="NCBI Taxonomy" id="99594"/>
    <lineage>
        <taxon>Bacteria</taxon>
        <taxon>Bacillati</taxon>
        <taxon>Bacillota</taxon>
        <taxon>Tissierellia</taxon>
        <taxon>Tissierellales</taxon>
        <taxon>Thermohalobacteraceae</taxon>
        <taxon>Thermohalobacter</taxon>
    </lineage>
</organism>
<dbReference type="GO" id="GO:0008289">
    <property type="term" value="F:lipid binding"/>
    <property type="evidence" value="ECO:0007669"/>
    <property type="project" value="UniProtKB-KW"/>
</dbReference>
<dbReference type="Pfam" id="PF02645">
    <property type="entry name" value="DegV"/>
    <property type="match status" value="1"/>
</dbReference>
<comment type="caution">
    <text evidence="2">The sequence shown here is derived from an EMBL/GenBank/DDBJ whole genome shotgun (WGS) entry which is preliminary data.</text>
</comment>
<proteinExistence type="predicted"/>
<dbReference type="SUPFAM" id="SSF82549">
    <property type="entry name" value="DAK1/DegV-like"/>
    <property type="match status" value="1"/>
</dbReference>
<dbReference type="EMBL" id="MCIB01000034">
    <property type="protein sequence ID" value="RKD30630.1"/>
    <property type="molecule type" value="Genomic_DNA"/>
</dbReference>
<gene>
    <name evidence="2" type="ORF">BET03_04645</name>
</gene>
<dbReference type="Gene3D" id="3.40.50.10440">
    <property type="entry name" value="Dihydroxyacetone kinase, domain 1"/>
    <property type="match status" value="1"/>
</dbReference>
<evidence type="ECO:0000313" key="3">
    <source>
        <dbReference type="Proteomes" id="UP000284177"/>
    </source>
</evidence>
<name>A0A419SZD6_9FIRM</name>
<protein>
    <submittedName>
        <fullName evidence="2">Fatty acid-binding protein DegV</fullName>
    </submittedName>
</protein>
<keyword evidence="3" id="KW-1185">Reference proteome</keyword>
<reference evidence="2 3" key="1">
    <citation type="submission" date="2016-08" db="EMBL/GenBank/DDBJ databases">
        <title>Novel Firmicutes and Novel Genomes.</title>
        <authorList>
            <person name="Poppleton D.I."/>
            <person name="Gribaldo S."/>
        </authorList>
    </citation>
    <scope>NUCLEOTIDE SEQUENCE [LARGE SCALE GENOMIC DNA]</scope>
    <source>
        <strain evidence="2 3">CTT3</strain>
    </source>
</reference>
<dbReference type="NCBIfam" id="TIGR00762">
    <property type="entry name" value="DegV"/>
    <property type="match status" value="1"/>
</dbReference>
<sequence>MKIKIVADSGCDLNDEIKEKTNIKIVPLTIQLDEKIYKDNEKLDINKFIQDMKKSQSSPRTASPSPLDFIEQFKGDESVFVVTLSSALSSTYNNALMAKEMYKEKFENKFIHVFDSLSASVGETLVSLKIFELAKENYENAEIVKKVSEYIKEMKTFFILESLDNLMKAGRLSKVKGKIASMLSIKPIMGSSDEGTIKLVEKVRGSKRAFKRLVQIIGEQGEKLEDKILGIAHCNCLEKAEKIKKEVLKRYNFKDIVIVDMAGISTAYAEEGGIVIAF</sequence>